<name>A0A2S6N4B9_RHOGL</name>
<dbReference type="AlphaFoldDB" id="A0A2S6N4B9"/>
<dbReference type="PANTHER" id="PTHR30353:SF15">
    <property type="entry name" value="INNER MEMBRANE PROTEIN YABI"/>
    <property type="match status" value="1"/>
</dbReference>
<keyword evidence="4 7" id="KW-0812">Transmembrane</keyword>
<dbReference type="InterPro" id="IPR032816">
    <property type="entry name" value="VTT_dom"/>
</dbReference>
<evidence type="ECO:0000313" key="9">
    <source>
        <dbReference type="EMBL" id="PPQ29439.1"/>
    </source>
</evidence>
<feature type="domain" description="VTT" evidence="8">
    <location>
        <begin position="50"/>
        <end position="172"/>
    </location>
</feature>
<evidence type="ECO:0000313" key="10">
    <source>
        <dbReference type="Proteomes" id="UP000239724"/>
    </source>
</evidence>
<feature type="transmembrane region" description="Helical" evidence="7">
    <location>
        <begin position="191"/>
        <end position="208"/>
    </location>
</feature>
<dbReference type="GO" id="GO:0005886">
    <property type="term" value="C:plasma membrane"/>
    <property type="evidence" value="ECO:0007669"/>
    <property type="project" value="UniProtKB-SubCell"/>
</dbReference>
<feature type="transmembrane region" description="Helical" evidence="7">
    <location>
        <begin position="70"/>
        <end position="91"/>
    </location>
</feature>
<accession>A0A2S6N4B9</accession>
<dbReference type="EMBL" id="NHRY01000227">
    <property type="protein sequence ID" value="PPQ29439.1"/>
    <property type="molecule type" value="Genomic_DNA"/>
</dbReference>
<protein>
    <recommendedName>
        <fullName evidence="8">VTT domain-containing protein</fullName>
    </recommendedName>
</protein>
<keyword evidence="10" id="KW-1185">Reference proteome</keyword>
<evidence type="ECO:0000256" key="6">
    <source>
        <dbReference type="ARBA" id="ARBA00023136"/>
    </source>
</evidence>
<evidence type="ECO:0000256" key="1">
    <source>
        <dbReference type="ARBA" id="ARBA00004651"/>
    </source>
</evidence>
<evidence type="ECO:0000259" key="8">
    <source>
        <dbReference type="Pfam" id="PF09335"/>
    </source>
</evidence>
<evidence type="ECO:0000256" key="2">
    <source>
        <dbReference type="ARBA" id="ARBA00010792"/>
    </source>
</evidence>
<gene>
    <name evidence="9" type="ORF">CCS01_21725</name>
</gene>
<feature type="transmembrane region" description="Helical" evidence="7">
    <location>
        <begin position="154"/>
        <end position="171"/>
    </location>
</feature>
<keyword evidence="3 7" id="KW-1003">Cell membrane</keyword>
<dbReference type="Pfam" id="PF09335">
    <property type="entry name" value="VTT_dom"/>
    <property type="match status" value="1"/>
</dbReference>
<comment type="similarity">
    <text evidence="2 7">Belongs to the DedA family.</text>
</comment>
<keyword evidence="5 7" id="KW-1133">Transmembrane helix</keyword>
<feature type="transmembrane region" description="Helical" evidence="7">
    <location>
        <begin position="43"/>
        <end position="64"/>
    </location>
</feature>
<evidence type="ECO:0000256" key="4">
    <source>
        <dbReference type="ARBA" id="ARBA00022692"/>
    </source>
</evidence>
<evidence type="ECO:0000256" key="5">
    <source>
        <dbReference type="ARBA" id="ARBA00022989"/>
    </source>
</evidence>
<evidence type="ECO:0000256" key="3">
    <source>
        <dbReference type="ARBA" id="ARBA00022475"/>
    </source>
</evidence>
<dbReference type="RefSeq" id="WP_104520915.1">
    <property type="nucleotide sequence ID" value="NZ_NHRY01000227.1"/>
</dbReference>
<dbReference type="PANTHER" id="PTHR30353">
    <property type="entry name" value="INNER MEMBRANE PROTEIN DEDA-RELATED"/>
    <property type="match status" value="1"/>
</dbReference>
<sequence>MFDTGDSGITFMWSWINAGVDLVAIYPAYALAAVFLAAIIEAVAVLGILIPGTPILMTVAGAAAMAGQPMMPFLALSIIGAVIGDFLSFWFGQRFSGRLRGIWPFASRPALMHNAERFFERHGTYSVALCRFVPVLRSTVPLVAGMAGMRQRRFVLANVSSALLWAPLHIYPAQMAGLSISRLQVGEWQSALTWGGILLVCLAAAWGLHRVVMTRLK</sequence>
<keyword evidence="6 7" id="KW-0472">Membrane</keyword>
<feature type="transmembrane region" description="Helical" evidence="7">
    <location>
        <begin position="12"/>
        <end position="36"/>
    </location>
</feature>
<comment type="caution">
    <text evidence="9">The sequence shown here is derived from an EMBL/GenBank/DDBJ whole genome shotgun (WGS) entry which is preliminary data.</text>
</comment>
<reference evidence="9 10" key="1">
    <citation type="journal article" date="2018" name="Arch. Microbiol.">
        <title>New insights into the metabolic potential of the phototrophic purple bacterium Rhodopila globiformis DSM 161(T) from its draft genome sequence and evidence for a vanadium-dependent nitrogenase.</title>
        <authorList>
            <person name="Imhoff J.F."/>
            <person name="Rahn T."/>
            <person name="Kunzel S."/>
            <person name="Neulinger S.C."/>
        </authorList>
    </citation>
    <scope>NUCLEOTIDE SEQUENCE [LARGE SCALE GENOMIC DNA]</scope>
    <source>
        <strain evidence="9 10">DSM 161</strain>
    </source>
</reference>
<dbReference type="Proteomes" id="UP000239724">
    <property type="component" value="Unassembled WGS sequence"/>
</dbReference>
<organism evidence="9 10">
    <name type="scientific">Rhodopila globiformis</name>
    <name type="common">Rhodopseudomonas globiformis</name>
    <dbReference type="NCBI Taxonomy" id="1071"/>
    <lineage>
        <taxon>Bacteria</taxon>
        <taxon>Pseudomonadati</taxon>
        <taxon>Pseudomonadota</taxon>
        <taxon>Alphaproteobacteria</taxon>
        <taxon>Acetobacterales</taxon>
        <taxon>Acetobacteraceae</taxon>
        <taxon>Rhodopila</taxon>
    </lineage>
</organism>
<proteinExistence type="inferred from homology"/>
<comment type="subcellular location">
    <subcellularLocation>
        <location evidence="1 7">Cell membrane</location>
        <topology evidence="1 7">Multi-pass membrane protein</topology>
    </subcellularLocation>
</comment>
<evidence type="ECO:0000256" key="7">
    <source>
        <dbReference type="RuleBase" id="RU367016"/>
    </source>
</evidence>
<dbReference type="OrthoDB" id="9801622at2"/>
<dbReference type="InterPro" id="IPR032818">
    <property type="entry name" value="DedA-like"/>
</dbReference>